<comment type="caution">
    <text evidence="1">The sequence shown here is derived from an EMBL/GenBank/DDBJ whole genome shotgun (WGS) entry which is preliminary data.</text>
</comment>
<name>A0A0L0NX14_CANAR</name>
<reference evidence="2" key="1">
    <citation type="journal article" date="2015" name="BMC Genomics">
        <title>Draft genome of a commonly misdiagnosed multidrug resistant pathogen Candida auris.</title>
        <authorList>
            <person name="Chatterjee S."/>
            <person name="Alampalli S.V."/>
            <person name="Nageshan R.K."/>
            <person name="Chettiar S.T."/>
            <person name="Joshi S."/>
            <person name="Tatu U.S."/>
        </authorList>
    </citation>
    <scope>NUCLEOTIDE SEQUENCE [LARGE SCALE GENOMIC DNA]</scope>
    <source>
        <strain evidence="2">6684</strain>
    </source>
</reference>
<sequence length="126" mass="14769">MLLLPGAKWLQNVAVYPNRAHEQGMKRRFKRGFQRNRHQESEMRIFLFPICQASIFDIHIWPLPFLDTTNENISNEYANVLFFPNTTLFVTNLFTSCCLYMCIDHLLHLMHLLCVFQTLGPRPGGL</sequence>
<dbReference type="Proteomes" id="UP000037122">
    <property type="component" value="Unassembled WGS sequence"/>
</dbReference>
<organism evidence="1 2">
    <name type="scientific">Candidozyma auris</name>
    <name type="common">Yeast</name>
    <name type="synonym">Candida auris</name>
    <dbReference type="NCBI Taxonomy" id="498019"/>
    <lineage>
        <taxon>Eukaryota</taxon>
        <taxon>Fungi</taxon>
        <taxon>Dikarya</taxon>
        <taxon>Ascomycota</taxon>
        <taxon>Saccharomycotina</taxon>
        <taxon>Pichiomycetes</taxon>
        <taxon>Metschnikowiaceae</taxon>
        <taxon>Candidozyma</taxon>
    </lineage>
</organism>
<protein>
    <submittedName>
        <fullName evidence="1">Uncharacterized protein</fullName>
    </submittedName>
</protein>
<gene>
    <name evidence="1" type="ORF">QG37_04434</name>
</gene>
<proteinExistence type="predicted"/>
<dbReference type="VEuPathDB" id="FungiDB:QG37_04434"/>
<dbReference type="AlphaFoldDB" id="A0A0L0NX14"/>
<dbReference type="EMBL" id="LGST01000031">
    <property type="protein sequence ID" value="KND98539.1"/>
    <property type="molecule type" value="Genomic_DNA"/>
</dbReference>
<accession>A0A0L0NX14</accession>
<evidence type="ECO:0000313" key="1">
    <source>
        <dbReference type="EMBL" id="KND98539.1"/>
    </source>
</evidence>
<evidence type="ECO:0000313" key="2">
    <source>
        <dbReference type="Proteomes" id="UP000037122"/>
    </source>
</evidence>